<keyword evidence="1" id="KW-0812">Transmembrane</keyword>
<gene>
    <name evidence="2" type="ORF">SAMN02744645_1417</name>
</gene>
<proteinExistence type="predicted"/>
<accession>A0A1M5MPP4</accession>
<evidence type="ECO:0000256" key="1">
    <source>
        <dbReference type="SAM" id="Phobius"/>
    </source>
</evidence>
<keyword evidence="1" id="KW-1133">Transmembrane helix</keyword>
<keyword evidence="1" id="KW-0472">Membrane</keyword>
<evidence type="ECO:0000313" key="2">
    <source>
        <dbReference type="EMBL" id="SHG79364.1"/>
    </source>
</evidence>
<name>A0A1M5MPP4_9GAMM</name>
<evidence type="ECO:0000313" key="3">
    <source>
        <dbReference type="Proteomes" id="UP000184000"/>
    </source>
</evidence>
<dbReference type="EMBL" id="FQXA01000002">
    <property type="protein sequence ID" value="SHG79364.1"/>
    <property type="molecule type" value="Genomic_DNA"/>
</dbReference>
<reference evidence="2 3" key="1">
    <citation type="submission" date="2016-11" db="EMBL/GenBank/DDBJ databases">
        <authorList>
            <person name="Jaros S."/>
            <person name="Januszkiewicz K."/>
            <person name="Wedrychowicz H."/>
        </authorList>
    </citation>
    <scope>NUCLEOTIDE SEQUENCE [LARGE SCALE GENOMIC DNA]</scope>
    <source>
        <strain evidence="2 3">DSM 18231</strain>
    </source>
</reference>
<dbReference type="AlphaFoldDB" id="A0A1M5MPP4"/>
<dbReference type="Proteomes" id="UP000184000">
    <property type="component" value="Unassembled WGS sequence"/>
</dbReference>
<feature type="transmembrane region" description="Helical" evidence="1">
    <location>
        <begin position="12"/>
        <end position="33"/>
    </location>
</feature>
<sequence length="38" mass="4357">MTRYQRAKRYAFWRGFALALAVFTGWIYLSALAGEITG</sequence>
<protein>
    <submittedName>
        <fullName evidence="2">Uncharacterized protein</fullName>
    </submittedName>
</protein>
<organism evidence="2 3">
    <name type="scientific">Stutzerimonas xanthomarina DSM 18231</name>
    <dbReference type="NCBI Taxonomy" id="1403346"/>
    <lineage>
        <taxon>Bacteria</taxon>
        <taxon>Pseudomonadati</taxon>
        <taxon>Pseudomonadota</taxon>
        <taxon>Gammaproteobacteria</taxon>
        <taxon>Pseudomonadales</taxon>
        <taxon>Pseudomonadaceae</taxon>
        <taxon>Stutzerimonas</taxon>
    </lineage>
</organism>